<keyword evidence="3" id="KW-1185">Reference proteome</keyword>
<dbReference type="OrthoDB" id="10417937at2759"/>
<name>A0A9N9KVT6_9HELO</name>
<evidence type="ECO:0000313" key="2">
    <source>
        <dbReference type="EMBL" id="CAG8953548.1"/>
    </source>
</evidence>
<accession>A0A9N9KVT6</accession>
<feature type="region of interest" description="Disordered" evidence="1">
    <location>
        <begin position="1"/>
        <end position="109"/>
    </location>
</feature>
<feature type="compositionally biased region" description="Polar residues" evidence="1">
    <location>
        <begin position="1"/>
        <end position="13"/>
    </location>
</feature>
<organism evidence="2 3">
    <name type="scientific">Hymenoscyphus fraxineus</name>
    <dbReference type="NCBI Taxonomy" id="746836"/>
    <lineage>
        <taxon>Eukaryota</taxon>
        <taxon>Fungi</taxon>
        <taxon>Dikarya</taxon>
        <taxon>Ascomycota</taxon>
        <taxon>Pezizomycotina</taxon>
        <taxon>Leotiomycetes</taxon>
        <taxon>Helotiales</taxon>
        <taxon>Helotiaceae</taxon>
        <taxon>Hymenoscyphus</taxon>
    </lineage>
</organism>
<gene>
    <name evidence="2" type="ORF">HYFRA_00010005</name>
</gene>
<proteinExistence type="predicted"/>
<comment type="caution">
    <text evidence="2">The sequence shown here is derived from an EMBL/GenBank/DDBJ whole genome shotgun (WGS) entry which is preliminary data.</text>
</comment>
<dbReference type="AlphaFoldDB" id="A0A9N9KVT6"/>
<reference evidence="2" key="1">
    <citation type="submission" date="2021-07" db="EMBL/GenBank/DDBJ databases">
        <authorList>
            <person name="Durling M."/>
        </authorList>
    </citation>
    <scope>NUCLEOTIDE SEQUENCE</scope>
</reference>
<evidence type="ECO:0000313" key="3">
    <source>
        <dbReference type="Proteomes" id="UP000696280"/>
    </source>
</evidence>
<sequence>MSGSGNNYSNQTNQGGGNSYYQSQDQYYQSGSSQSQSSSGPYFAPPLTSENIGKHDQSQGGYSSTDYYLHEDKDQDFERVAQGIPDSSKGKGSKGKGSKSSKSKGSKRR</sequence>
<protein>
    <submittedName>
        <fullName evidence="2">Uncharacterized protein</fullName>
    </submittedName>
</protein>
<dbReference type="Proteomes" id="UP000696280">
    <property type="component" value="Unassembled WGS sequence"/>
</dbReference>
<dbReference type="EMBL" id="CAJVRL010000051">
    <property type="protein sequence ID" value="CAG8953548.1"/>
    <property type="molecule type" value="Genomic_DNA"/>
</dbReference>
<feature type="compositionally biased region" description="Basic residues" evidence="1">
    <location>
        <begin position="91"/>
        <end position="109"/>
    </location>
</feature>
<feature type="compositionally biased region" description="Low complexity" evidence="1">
    <location>
        <begin position="19"/>
        <end position="42"/>
    </location>
</feature>
<feature type="compositionally biased region" description="Basic and acidic residues" evidence="1">
    <location>
        <begin position="68"/>
        <end position="79"/>
    </location>
</feature>
<evidence type="ECO:0000256" key="1">
    <source>
        <dbReference type="SAM" id="MobiDB-lite"/>
    </source>
</evidence>